<dbReference type="Proteomes" id="UP000218334">
    <property type="component" value="Unassembled WGS sequence"/>
</dbReference>
<reference evidence="2" key="1">
    <citation type="journal article" date="2017" name="Nat. Ecol. Evol.">
        <title>Genome expansion and lineage-specific genetic innovations in the forest pathogenic fungi Armillaria.</title>
        <authorList>
            <person name="Sipos G."/>
            <person name="Prasanna A.N."/>
            <person name="Walter M.C."/>
            <person name="O'Connor E."/>
            <person name="Balint B."/>
            <person name="Krizsan K."/>
            <person name="Kiss B."/>
            <person name="Hess J."/>
            <person name="Varga T."/>
            <person name="Slot J."/>
            <person name="Riley R."/>
            <person name="Boka B."/>
            <person name="Rigling D."/>
            <person name="Barry K."/>
            <person name="Lee J."/>
            <person name="Mihaltcheva S."/>
            <person name="LaButti K."/>
            <person name="Lipzen A."/>
            <person name="Waldron R."/>
            <person name="Moloney N.M."/>
            <person name="Sperisen C."/>
            <person name="Kredics L."/>
            <person name="Vagvoelgyi C."/>
            <person name="Patrignani A."/>
            <person name="Fitzpatrick D."/>
            <person name="Nagy I."/>
            <person name="Doyle S."/>
            <person name="Anderson J.B."/>
            <person name="Grigoriev I.V."/>
            <person name="Gueldener U."/>
            <person name="Muensterkoetter M."/>
            <person name="Nagy L.G."/>
        </authorList>
    </citation>
    <scope>NUCLEOTIDE SEQUENCE [LARGE SCALE GENOMIC DNA]</scope>
    <source>
        <strain evidence="2">28-4</strain>
    </source>
</reference>
<evidence type="ECO:0000313" key="2">
    <source>
        <dbReference type="Proteomes" id="UP000218334"/>
    </source>
</evidence>
<accession>A0A2H3BQN6</accession>
<evidence type="ECO:0008006" key="3">
    <source>
        <dbReference type="Google" id="ProtNLM"/>
    </source>
</evidence>
<name>A0A2H3BQN6_9AGAR</name>
<dbReference type="SUPFAM" id="SSF53067">
    <property type="entry name" value="Actin-like ATPase domain"/>
    <property type="match status" value="2"/>
</dbReference>
<keyword evidence="2" id="KW-1185">Reference proteome</keyword>
<gene>
    <name evidence="1" type="ORF">ARMSODRAFT_1022205</name>
</gene>
<evidence type="ECO:0000313" key="1">
    <source>
        <dbReference type="EMBL" id="PBK65396.1"/>
    </source>
</evidence>
<dbReference type="EMBL" id="KZ293445">
    <property type="protein sequence ID" value="PBK65396.1"/>
    <property type="molecule type" value="Genomic_DNA"/>
</dbReference>
<organism evidence="1 2">
    <name type="scientific">Armillaria solidipes</name>
    <dbReference type="NCBI Taxonomy" id="1076256"/>
    <lineage>
        <taxon>Eukaryota</taxon>
        <taxon>Fungi</taxon>
        <taxon>Dikarya</taxon>
        <taxon>Basidiomycota</taxon>
        <taxon>Agaricomycotina</taxon>
        <taxon>Agaricomycetes</taxon>
        <taxon>Agaricomycetidae</taxon>
        <taxon>Agaricales</taxon>
        <taxon>Marasmiineae</taxon>
        <taxon>Physalacriaceae</taxon>
        <taxon>Armillaria</taxon>
    </lineage>
</organism>
<sequence>MDSPTQRQPYGGPHQRIVISFDLGTTFSAVSYCILNPGAIPSINAVTRFPSQEETGSDVKVPTSIFYDKSGKLRAIGAETLEPSIVHSATRNEWVEYYGFKLHLGSQNVTPVFGELPPLKDTMILFSDFYGYLYSCAKTYIQQTHHFSCSAWLSLERDVHFVLAHPNGWGGEQQALLRNAMVRAELIPKDNSSRARISFVTEGEASLHFCLSKGLSGFARLDEGVMIIDAGGGTVDISTYSRAGTSRNNKSFEEITIPQCKYSGSIFVTKRAKSYLQDKFKGTTYAEDVDNISKSFDKTSKLRFKTPHNSVYIQFGRTRDNAQTLGITAGQLKLNGNTVAGFFDPSVNDVIEAIDNERFACSKNISAAFLVGGFAASEYLYSRLSGHLQPLGIMLSRPDSHVNKAVADGAISFYIDHAVTARMSRYFYGATMFTSYDRSDPEHRRRSGKTFIADNGEKSLDEQFDTILPKGIIISENTEFRNTCHLYSKNLKDLATISDEIICYRGSKKDPRWMDTEEGWSIALPHFYTSDRETDIAMYKVLCRVTANTRAAAKTLQLQRRPDGETFYKLDYELVLIFGLTELQAYVSWKHKGKEKRGPARIIYQKDL</sequence>
<protein>
    <recommendedName>
        <fullName evidence="3">Actin-like ATPase domain-containing protein</fullName>
    </recommendedName>
</protein>
<dbReference type="Gene3D" id="3.30.420.40">
    <property type="match status" value="1"/>
</dbReference>
<dbReference type="STRING" id="1076256.A0A2H3BQN6"/>
<dbReference type="CDD" id="cd10170">
    <property type="entry name" value="ASKHA_NBD_HSP70"/>
    <property type="match status" value="1"/>
</dbReference>
<dbReference type="InterPro" id="IPR043129">
    <property type="entry name" value="ATPase_NBD"/>
</dbReference>
<dbReference type="PANTHER" id="PTHR14187">
    <property type="entry name" value="ALPHA KINASE/ELONGATION FACTOR 2 KINASE"/>
    <property type="match status" value="1"/>
</dbReference>
<proteinExistence type="predicted"/>
<dbReference type="PANTHER" id="PTHR14187:SF5">
    <property type="entry name" value="HEAT SHOCK 70 KDA PROTEIN 12A"/>
    <property type="match status" value="1"/>
</dbReference>
<dbReference type="AlphaFoldDB" id="A0A2H3BQN6"/>